<evidence type="ECO:0000313" key="2">
    <source>
        <dbReference type="Proteomes" id="UP000267341"/>
    </source>
</evidence>
<sequence>MVVSGQSVVVKPVCQSDEQCEPSEKVVATSVPESWKLTPQQKAFIEAFIEETPAQKK</sequence>
<proteinExistence type="predicted"/>
<evidence type="ECO:0000313" key="1">
    <source>
        <dbReference type="EMBL" id="RKR64768.1"/>
    </source>
</evidence>
<dbReference type="Proteomes" id="UP000267341">
    <property type="component" value="Unassembled WGS sequence"/>
</dbReference>
<gene>
    <name evidence="1" type="ORF">C7387_1473</name>
</gene>
<accession>A0ABX9S1S6</accession>
<name>A0ABX9S1S6_9ENTR</name>
<dbReference type="EMBL" id="RBIZ01000003">
    <property type="protein sequence ID" value="RKR64768.1"/>
    <property type="molecule type" value="Genomic_DNA"/>
</dbReference>
<protein>
    <submittedName>
        <fullName evidence="1">Uncharacterized protein</fullName>
    </submittedName>
</protein>
<keyword evidence="2" id="KW-1185">Reference proteome</keyword>
<reference evidence="1 2" key="1">
    <citation type="submission" date="2018-10" db="EMBL/GenBank/DDBJ databases">
        <title>Genomic Encyclopedia of Type Strains, Phase IV (KMG-IV): sequencing the most valuable type-strain genomes for metagenomic binning, comparative biology and taxonomic classification.</title>
        <authorList>
            <person name="Goeker M."/>
        </authorList>
    </citation>
    <scope>NUCLEOTIDE SEQUENCE [LARGE SCALE GENOMIC DNA]</scope>
    <source>
        <strain evidence="1 2">DSM 5079</strain>
    </source>
</reference>
<organism evidence="1 2">
    <name type="scientific">Yokenella regensburgei</name>
    <dbReference type="NCBI Taxonomy" id="158877"/>
    <lineage>
        <taxon>Bacteria</taxon>
        <taxon>Pseudomonadati</taxon>
        <taxon>Pseudomonadota</taxon>
        <taxon>Gammaproteobacteria</taxon>
        <taxon>Enterobacterales</taxon>
        <taxon>Enterobacteriaceae</taxon>
        <taxon>Yokenella</taxon>
    </lineage>
</organism>
<comment type="caution">
    <text evidence="1">The sequence shown here is derived from an EMBL/GenBank/DDBJ whole genome shotgun (WGS) entry which is preliminary data.</text>
</comment>